<dbReference type="AlphaFoldDB" id="A0A9X2BYQ7"/>
<feature type="chain" id="PRO_5040744175" evidence="2">
    <location>
        <begin position="27"/>
        <end position="401"/>
    </location>
</feature>
<evidence type="ECO:0000313" key="3">
    <source>
        <dbReference type="EMBL" id="MCK9685592.1"/>
    </source>
</evidence>
<dbReference type="SUPFAM" id="SSF50494">
    <property type="entry name" value="Trypsin-like serine proteases"/>
    <property type="match status" value="1"/>
</dbReference>
<feature type="compositionally biased region" description="Pro residues" evidence="1">
    <location>
        <begin position="223"/>
        <end position="232"/>
    </location>
</feature>
<feature type="compositionally biased region" description="Pro residues" evidence="1">
    <location>
        <begin position="266"/>
        <end position="288"/>
    </location>
</feature>
<evidence type="ECO:0000256" key="2">
    <source>
        <dbReference type="SAM" id="SignalP"/>
    </source>
</evidence>
<dbReference type="EMBL" id="JAJLJH010000001">
    <property type="protein sequence ID" value="MCK9685592.1"/>
    <property type="molecule type" value="Genomic_DNA"/>
</dbReference>
<dbReference type="Proteomes" id="UP001139353">
    <property type="component" value="Unassembled WGS sequence"/>
</dbReference>
<dbReference type="PANTHER" id="PTHR22939:SF129">
    <property type="entry name" value="SERINE PROTEASE HTRA2, MITOCHONDRIAL"/>
    <property type="match status" value="1"/>
</dbReference>
<comment type="caution">
    <text evidence="3">The sequence shown here is derived from an EMBL/GenBank/DDBJ whole genome shotgun (WGS) entry which is preliminary data.</text>
</comment>
<name>A0A9X2BYQ7_9BURK</name>
<proteinExistence type="predicted"/>
<keyword evidence="3" id="KW-0645">Protease</keyword>
<dbReference type="GO" id="GO:0006508">
    <property type="term" value="P:proteolysis"/>
    <property type="evidence" value="ECO:0007669"/>
    <property type="project" value="UniProtKB-KW"/>
</dbReference>
<dbReference type="GO" id="GO:0004252">
    <property type="term" value="F:serine-type endopeptidase activity"/>
    <property type="evidence" value="ECO:0007669"/>
    <property type="project" value="InterPro"/>
</dbReference>
<dbReference type="InterPro" id="IPR001940">
    <property type="entry name" value="Peptidase_S1C"/>
</dbReference>
<gene>
    <name evidence="3" type="ORF">LPC04_07715</name>
</gene>
<accession>A0A9X2BYQ7</accession>
<dbReference type="Pfam" id="PF13365">
    <property type="entry name" value="Trypsin_2"/>
    <property type="match status" value="1"/>
</dbReference>
<keyword evidence="4" id="KW-1185">Reference proteome</keyword>
<sequence>MRTTTPRLAHAAVLLACAGLATGARALTPAEFFARVSPSVWLVQTYEKSGAYIAQGSAVVIAPDTLITNCHVLSKAKSFDVIHDNLAYVGHLDKWDPARDICQITTAAHLNAPAVPLADTSQLVVGQPVYALGNPKGLDLTLSNGLLSALRRDEMRRLTSIQTNAPISHGSSGGGLFDADGRLIGITTFNVDDGQNLNFALPVDFIRELPARHLALLQGRPMPVSPVPPPSRSTPTGVPTRPTPVPVDPVPADTLPIPSAGAAPPVATPPRPLVPPPIPTPEPPPPAPARVAPRTVPAPAPAIVATALPPGTPRIPFLNDARQAEFRRYVGTEPSPKVCVISDNGHWACAHGNTAPNRFSSSDPKVRALKRCAELAGKACFVYQVDDRIVYQPPPSQDAEP</sequence>
<keyword evidence="3" id="KW-0378">Hydrolase</keyword>
<reference evidence="3" key="1">
    <citation type="submission" date="2021-11" db="EMBL/GenBank/DDBJ databases">
        <title>BS-T2-15 a new species belonging to the Comamonadaceae family isolated from the soil of a French oak forest.</title>
        <authorList>
            <person name="Mieszkin S."/>
            <person name="Alain K."/>
        </authorList>
    </citation>
    <scope>NUCLEOTIDE SEQUENCE</scope>
    <source>
        <strain evidence="3">BS-T2-15</strain>
    </source>
</reference>
<evidence type="ECO:0000313" key="4">
    <source>
        <dbReference type="Proteomes" id="UP001139353"/>
    </source>
</evidence>
<dbReference type="Gene3D" id="2.40.10.120">
    <property type="match status" value="1"/>
</dbReference>
<keyword evidence="2" id="KW-0732">Signal</keyword>
<protein>
    <submittedName>
        <fullName evidence="3">S1C family serine protease</fullName>
    </submittedName>
</protein>
<feature type="signal peptide" evidence="2">
    <location>
        <begin position="1"/>
        <end position="26"/>
    </location>
</feature>
<evidence type="ECO:0000256" key="1">
    <source>
        <dbReference type="SAM" id="MobiDB-lite"/>
    </source>
</evidence>
<organism evidence="3 4">
    <name type="scientific">Scleromatobacter humisilvae</name>
    <dbReference type="NCBI Taxonomy" id="2897159"/>
    <lineage>
        <taxon>Bacteria</taxon>
        <taxon>Pseudomonadati</taxon>
        <taxon>Pseudomonadota</taxon>
        <taxon>Betaproteobacteria</taxon>
        <taxon>Burkholderiales</taxon>
        <taxon>Sphaerotilaceae</taxon>
        <taxon>Scleromatobacter</taxon>
    </lineage>
</organism>
<dbReference type="InterPro" id="IPR009003">
    <property type="entry name" value="Peptidase_S1_PA"/>
</dbReference>
<dbReference type="RefSeq" id="WP_275681590.1">
    <property type="nucleotide sequence ID" value="NZ_JAJLJH010000001.1"/>
</dbReference>
<feature type="region of interest" description="Disordered" evidence="1">
    <location>
        <begin position="220"/>
        <end position="293"/>
    </location>
</feature>
<dbReference type="PANTHER" id="PTHR22939">
    <property type="entry name" value="SERINE PROTEASE FAMILY S1C HTRA-RELATED"/>
    <property type="match status" value="1"/>
</dbReference>
<dbReference type="PRINTS" id="PR00834">
    <property type="entry name" value="PROTEASES2C"/>
</dbReference>